<protein>
    <recommendedName>
        <fullName evidence="3">Thyroglobulin</fullName>
    </recommendedName>
</protein>
<sequence length="1933" mass="210245">MAWLLRISCILLCCPALLQGKASEYQLDSETLSQCESLRGVAVAKQQDHIPHCAEDGRFRPVQCSGRSQECWCVDAEGQEVAGTRTNSSAPHCPTACQLQSLLRCSASGQFEEVQCESSRGQCWCVDQDGMELYGTRQNGRPARCPGSCEVRTRRLLHTSMSPPPPPPQCDEGGSFLPVQCKFINTTNRAELDLLHAFNRFPEAFETFSSFRKFFPLLSSYCFCSDSRGREMENTGMELLLSEVYDSAFSGLRSGRSFAQTNIYRVLQRRMLGVRLALTGHFRCPSPCEEERRAAMAASSVFVPSCESDGSFTSTQCQQGGQCWCVDPTGRELPGTRQFGDSLVCRSGPVDCLSQRRLALSRLFSGPVEPPLQTSSDRSPASCLSLLRPLRNILPAEMDPTSFLSSLVQVLHGLLPSVGGALQALTRSSPQRLQENLFGGKFLKSAAAFNFSGSVGAQGALGLGQLSSQTTVLQKNRDLVQSVSRALEDATFLSVLTPLLRSCSGDQEGEGSIFVPSCTSSGGFQDIQCGGAECWCVDSQGQEVTGSRTAGRRPRCPTHCEKARELALRVRSNMAAGAEIHIPACSEDGNFLPLQCVGSRCFCVDAEGKTMIGGPTGGAVTCKMFSRLSRCSQALAEVTAFRQEVKNIIALSNSSHLPLGYGFLLAEGLRLTSEELQISQSEEELRLSDRLLSRSKAALRLAAFSSESQLHIDYSFTVFKSTEQIIILQVIAVIVRCFYSLKYCPLCPTPVITHGALLCRPAANGRQSCDLICHHGYQNSLGISSFQCETATQQWDDGPLSSACQSKDRHFKGPQQCSLPVSRRSVSLCDDSSLSLRCDADDSLRLTLTWTAAMSDLPTSFVSVFTVVCPAGSFSREGACLLCPQGTYQDEEGRDFCNRCPSGSSPAGASSVDLCMTECQGRGLRCSQRGDFLPAQPDLQSGRWRCFSSEGAELKWTSSDATLTDAECSGEDDSFLPCNLIIVHQFLVLQLFAAVCLSACAVEPSCHHVALFNRQTQCELYSTNTVNTHCNASQQVRLYCYHGNQVPDLSVFRSVYLCVYLCVYLRVSGMEFSSRQRQQSFVRMRMMKALSGVFRTQVFSSRRSSLSDVHRFCQDGCSRDACCDGFILNQNALDGGTLLCGWLRAPSVLMCGEQDWDVIGQGVASRMCGAGLTYKKEQGNFVFDFGGQKFTISEKINLYFVCLFRFMDCERRCDEDPCCRGIGFVRDTKSPGGSEVVCLALISLGVQTCSDADSTSWMTQDCRPSAVKTSPEPFGWYQKPVNQWSSSPITVSVSMDEWRLLSDSSVAIDPSLATYDVIHVSRDIATNRDKTRDWCLHACHQAESCAAVSLREAESATRCVLYPDTTACGLSSAPALSLTCIFVSSERLPSVTSVSIPGHGILRGIAMETALGSDRRTVVQFLGVPYARPPIGSLRFEAAQPADWLGTWDATKPRSSCVQPGDVESAASSEDCLYLNIFTPARGRVPVLVFFFNPSANQSPGLLDGSVLAAVGNIIVVTASYRTAALGFLSTGASGLRGNYGLSDQEAVLRWVHAHISLVGGDNTRVTVGAERGGADITSLHLLSSSPPLFQRMMLMGGSVFSPVLIQTPSTSRRQAIDLAAELGCPTSDDDKMASCLRAVPMQQLNTAQTKLLAVRGPFQSWSPVRQSVSQPASFHRVDLLLGTSEHDGLISRARRIKDFEVLQGRADGKTAFYEALSRSLGGASGNPLLKEAATWFYSLDHSPSAAGYNLFSRALNNATRDLFIICPTLQMASHWAKSNANVFLFHQPDSSAHSRADVSVPLDVQFVFGAPHHPLSSQRFSSSDRRLSLAVMSYASSFIQSGNPNPSRVWAESALPRWQPVLSSEVPPTYLELSPALQHQEGLSQNACSFWRQLGTRLTSSTGELGAEPVQPAELPLAAPSSQSQTEKDAYS</sequence>
<feature type="domain" description="Thyroglobulin type-1" evidence="18">
    <location>
        <begin position="500"/>
        <end position="556"/>
    </location>
</feature>
<feature type="region of interest" description="Disordered" evidence="16">
    <location>
        <begin position="1903"/>
        <end position="1933"/>
    </location>
</feature>
<keyword evidence="12 15" id="KW-1015">Disulfide bond</keyword>
<keyword evidence="13" id="KW-0325">Glycoprotein</keyword>
<feature type="domain" description="Thyroglobulin type-1" evidence="18">
    <location>
        <begin position="285"/>
        <end position="352"/>
    </location>
</feature>
<dbReference type="Proteomes" id="UP001501940">
    <property type="component" value="Chromosome 9"/>
</dbReference>
<organism evidence="19 20">
    <name type="scientific">Amphiprion ocellaris</name>
    <name type="common">Clown anemonefish</name>
    <dbReference type="NCBI Taxonomy" id="80972"/>
    <lineage>
        <taxon>Eukaryota</taxon>
        <taxon>Metazoa</taxon>
        <taxon>Chordata</taxon>
        <taxon>Craniata</taxon>
        <taxon>Vertebrata</taxon>
        <taxon>Euteleostomi</taxon>
        <taxon>Actinopterygii</taxon>
        <taxon>Neopterygii</taxon>
        <taxon>Teleostei</taxon>
        <taxon>Neoteleostei</taxon>
        <taxon>Acanthomorphata</taxon>
        <taxon>Ovalentaria</taxon>
        <taxon>Pomacentridae</taxon>
        <taxon>Amphiprion</taxon>
    </lineage>
</organism>
<dbReference type="GO" id="GO:0006590">
    <property type="term" value="P:thyroid hormone generation"/>
    <property type="evidence" value="ECO:0007669"/>
    <property type="project" value="TreeGrafter"/>
</dbReference>
<evidence type="ECO:0000256" key="13">
    <source>
        <dbReference type="ARBA" id="ARBA00023180"/>
    </source>
</evidence>
<dbReference type="GO" id="GO:0042446">
    <property type="term" value="P:hormone biosynthetic process"/>
    <property type="evidence" value="ECO:0007669"/>
    <property type="project" value="UniProtKB-KW"/>
</dbReference>
<dbReference type="PANTHER" id="PTHR14093:SF19">
    <property type="entry name" value="THYROGLOBULIN"/>
    <property type="match status" value="1"/>
</dbReference>
<feature type="domain" description="Thyroglobulin type-1" evidence="18">
    <location>
        <begin position="557"/>
        <end position="631"/>
    </location>
</feature>
<feature type="domain" description="Thyroglobulin type-1" evidence="18">
    <location>
        <begin position="32"/>
        <end position="93"/>
    </location>
</feature>
<dbReference type="Pfam" id="PF00135">
    <property type="entry name" value="COesterase"/>
    <property type="match status" value="1"/>
</dbReference>
<evidence type="ECO:0000256" key="2">
    <source>
        <dbReference type="ARBA" id="ARBA00005964"/>
    </source>
</evidence>
<evidence type="ECO:0000256" key="17">
    <source>
        <dbReference type="SAM" id="SignalP"/>
    </source>
</evidence>
<dbReference type="SUPFAM" id="SSF53474">
    <property type="entry name" value="alpha/beta-Hydrolases"/>
    <property type="match status" value="1"/>
</dbReference>
<dbReference type="SMART" id="SM01411">
    <property type="entry name" value="Ephrin_rec_like"/>
    <property type="match status" value="1"/>
</dbReference>
<feature type="domain" description="Thyroglobulin type-1" evidence="18">
    <location>
        <begin position="94"/>
        <end position="145"/>
    </location>
</feature>
<evidence type="ECO:0000256" key="14">
    <source>
        <dbReference type="ARBA" id="ARBA00046595"/>
    </source>
</evidence>
<dbReference type="InterPro" id="IPR002018">
    <property type="entry name" value="CarbesteraseB"/>
</dbReference>
<keyword evidence="10" id="KW-0677">Repeat</keyword>
<feature type="disulfide bond" evidence="15">
    <location>
        <begin position="125"/>
        <end position="145"/>
    </location>
</feature>
<dbReference type="PROSITE" id="PS51162">
    <property type="entry name" value="THYROGLOBULIN_1_2"/>
    <property type="match status" value="6"/>
</dbReference>
<evidence type="ECO:0000313" key="19">
    <source>
        <dbReference type="Ensembl" id="ENSAOCP00000051104.1"/>
    </source>
</evidence>
<keyword evidence="9 17" id="KW-0732">Signal</keyword>
<evidence type="ECO:0000259" key="18">
    <source>
        <dbReference type="PROSITE" id="PS51162"/>
    </source>
</evidence>
<comment type="subunit">
    <text evidence="14">Monomer. Homodimer (via ChEL region); occurs in the endoplasmic reticulum and is required for export to the Golgi apparatus. Homooligomer; disulfide-linked; stored in this form in the thyroid follicle lumen.</text>
</comment>
<dbReference type="InterPro" id="IPR029058">
    <property type="entry name" value="AB_hydrolase_fold"/>
</dbReference>
<keyword evidence="4" id="KW-0964">Secreted</keyword>
<evidence type="ECO:0000256" key="10">
    <source>
        <dbReference type="ARBA" id="ARBA00022737"/>
    </source>
</evidence>
<dbReference type="PANTHER" id="PTHR14093">
    <property type="entry name" value="HLA CLASS II GAMMA CHAIN"/>
    <property type="match status" value="1"/>
</dbReference>
<evidence type="ECO:0000256" key="12">
    <source>
        <dbReference type="ARBA" id="ARBA00023157"/>
    </source>
</evidence>
<dbReference type="InterPro" id="IPR000716">
    <property type="entry name" value="Thyroglobulin_1"/>
</dbReference>
<evidence type="ECO:0000256" key="9">
    <source>
        <dbReference type="ARBA" id="ARBA00022729"/>
    </source>
</evidence>
<dbReference type="Pfam" id="PF00086">
    <property type="entry name" value="Thyroglobulin_1"/>
    <property type="match status" value="5"/>
</dbReference>
<evidence type="ECO:0000256" key="7">
    <source>
        <dbReference type="ARBA" id="ARBA00022653"/>
    </source>
</evidence>
<evidence type="ECO:0000256" key="8">
    <source>
        <dbReference type="ARBA" id="ARBA00022702"/>
    </source>
</evidence>
<keyword evidence="5" id="KW-0893">Thyroid hormones biosynthesis</keyword>
<comment type="subcellular location">
    <subcellularLocation>
        <location evidence="1">Secreted</location>
    </subcellularLocation>
</comment>
<evidence type="ECO:0000256" key="1">
    <source>
        <dbReference type="ARBA" id="ARBA00004613"/>
    </source>
</evidence>
<keyword evidence="7" id="KW-0405">Iodination</keyword>
<keyword evidence="11" id="KW-0795">Thyroid hormone</keyword>
<feature type="signal peptide" evidence="17">
    <location>
        <begin position="1"/>
        <end position="20"/>
    </location>
</feature>
<dbReference type="Gene3D" id="3.40.50.1820">
    <property type="entry name" value="alpha/beta hydrolase"/>
    <property type="match status" value="1"/>
</dbReference>
<evidence type="ECO:0000256" key="11">
    <source>
        <dbReference type="ARBA" id="ARBA00022920"/>
    </source>
</evidence>
<dbReference type="Pfam" id="PF07699">
    <property type="entry name" value="Ephrin_rec_like"/>
    <property type="match status" value="1"/>
</dbReference>
<keyword evidence="6" id="KW-0765">Sulfation</keyword>
<dbReference type="Gene3D" id="4.10.800.10">
    <property type="entry name" value="Thyroglobulin type-1"/>
    <property type="match status" value="6"/>
</dbReference>
<evidence type="ECO:0000256" key="16">
    <source>
        <dbReference type="SAM" id="MobiDB-lite"/>
    </source>
</evidence>
<evidence type="ECO:0000256" key="15">
    <source>
        <dbReference type="PROSITE-ProRule" id="PRU00500"/>
    </source>
</evidence>
<dbReference type="SUPFAM" id="SSF57610">
    <property type="entry name" value="Thyroglobulin type-1 domain"/>
    <property type="match status" value="6"/>
</dbReference>
<evidence type="ECO:0000256" key="4">
    <source>
        <dbReference type="ARBA" id="ARBA00022525"/>
    </source>
</evidence>
<evidence type="ECO:0000256" key="3">
    <source>
        <dbReference type="ARBA" id="ARBA00017326"/>
    </source>
</evidence>
<dbReference type="GO" id="GO:0005615">
    <property type="term" value="C:extracellular space"/>
    <property type="evidence" value="ECO:0007669"/>
    <property type="project" value="TreeGrafter"/>
</dbReference>
<dbReference type="PROSITE" id="PS00484">
    <property type="entry name" value="THYROGLOBULIN_1_1"/>
    <property type="match status" value="4"/>
</dbReference>
<dbReference type="CDD" id="cd00191">
    <property type="entry name" value="TY"/>
    <property type="match status" value="5"/>
</dbReference>
<comment type="similarity">
    <text evidence="2">Belongs to the type-B carboxylesterase/lipase family.</text>
</comment>
<dbReference type="InterPro" id="IPR019819">
    <property type="entry name" value="Carboxylesterase_B_CS"/>
</dbReference>
<feature type="disulfide bond" evidence="15">
    <location>
        <begin position="64"/>
        <end position="71"/>
    </location>
</feature>
<gene>
    <name evidence="19" type="primary">TG</name>
</gene>
<feature type="chain" id="PRO_5043479119" description="Thyroglobulin" evidence="17">
    <location>
        <begin position="21"/>
        <end position="1933"/>
    </location>
</feature>
<keyword evidence="20" id="KW-1185">Reference proteome</keyword>
<dbReference type="GO" id="GO:0005179">
    <property type="term" value="F:hormone activity"/>
    <property type="evidence" value="ECO:0007669"/>
    <property type="project" value="UniProtKB-KW"/>
</dbReference>
<dbReference type="Ensembl" id="ENSAOCT00000078764.1">
    <property type="protein sequence ID" value="ENSAOCP00000051104.1"/>
    <property type="gene ID" value="ENSAOCG00000023317.2"/>
</dbReference>
<name>A0AAQ5YE41_AMPOC</name>
<dbReference type="InterPro" id="IPR011641">
    <property type="entry name" value="Tyr-kin_ephrin_A/B_rcpt-like"/>
</dbReference>
<dbReference type="InterPro" id="IPR052001">
    <property type="entry name" value="MHC-II_Gamma/Thyroglobulin"/>
</dbReference>
<dbReference type="Gene3D" id="2.10.50.10">
    <property type="entry name" value="Tumor Necrosis Factor Receptor, subunit A, domain 2"/>
    <property type="match status" value="1"/>
</dbReference>
<accession>A0AAQ5YE41</accession>
<reference evidence="19 20" key="1">
    <citation type="submission" date="2022-01" db="EMBL/GenBank/DDBJ databases">
        <title>A chromosome-scale genome assembly of the false clownfish, Amphiprion ocellaris.</title>
        <authorList>
            <person name="Ryu T."/>
        </authorList>
    </citation>
    <scope>NUCLEOTIDE SEQUENCE [LARGE SCALE GENOMIC DNA]</scope>
</reference>
<dbReference type="GeneTree" id="ENSGT00940000168460"/>
<dbReference type="InterPro" id="IPR036857">
    <property type="entry name" value="Thyroglobulin_1_sf"/>
</dbReference>
<feature type="disulfide bond" evidence="15">
    <location>
        <begin position="73"/>
        <end position="93"/>
    </location>
</feature>
<keyword evidence="8" id="KW-0372">Hormone</keyword>
<comment type="caution">
    <text evidence="15">Lacks conserved residue(s) required for the propagation of feature annotation.</text>
</comment>
<evidence type="ECO:0000313" key="20">
    <source>
        <dbReference type="Proteomes" id="UP001501940"/>
    </source>
</evidence>
<feature type="disulfide bond" evidence="15">
    <location>
        <begin position="116"/>
        <end position="123"/>
    </location>
</feature>
<proteinExistence type="inferred from homology"/>
<evidence type="ECO:0000256" key="5">
    <source>
        <dbReference type="ARBA" id="ARBA00022534"/>
    </source>
</evidence>
<reference evidence="19" key="2">
    <citation type="submission" date="2025-08" db="UniProtKB">
        <authorList>
            <consortium name="Ensembl"/>
        </authorList>
    </citation>
    <scope>IDENTIFICATION</scope>
</reference>
<reference evidence="19" key="3">
    <citation type="submission" date="2025-09" db="UniProtKB">
        <authorList>
            <consortium name="Ensembl"/>
        </authorList>
    </citation>
    <scope>IDENTIFICATION</scope>
</reference>
<dbReference type="PROSITE" id="PS00941">
    <property type="entry name" value="CARBOXYLESTERASE_B_2"/>
    <property type="match status" value="1"/>
</dbReference>
<feature type="disulfide bond" evidence="15">
    <location>
        <begin position="536"/>
        <end position="556"/>
    </location>
</feature>
<dbReference type="SMART" id="SM00211">
    <property type="entry name" value="TY"/>
    <property type="match status" value="6"/>
</dbReference>
<feature type="domain" description="Thyroglobulin type-1" evidence="18">
    <location>
        <begin position="146"/>
        <end position="244"/>
    </location>
</feature>
<evidence type="ECO:0000256" key="6">
    <source>
        <dbReference type="ARBA" id="ARBA00022641"/>
    </source>
</evidence>